<feature type="region of interest" description="Disordered" evidence="1">
    <location>
        <begin position="294"/>
        <end position="322"/>
    </location>
</feature>
<dbReference type="KEGG" id="phet:94288286"/>
<name>A0A836HP27_9TRYP</name>
<feature type="compositionally biased region" description="Low complexity" evidence="1">
    <location>
        <begin position="214"/>
        <end position="223"/>
    </location>
</feature>
<evidence type="ECO:0000313" key="2">
    <source>
        <dbReference type="EMBL" id="KAG5495114.1"/>
    </source>
</evidence>
<keyword evidence="3" id="KW-1185">Reference proteome</keyword>
<feature type="region of interest" description="Disordered" evidence="1">
    <location>
        <begin position="203"/>
        <end position="233"/>
    </location>
</feature>
<dbReference type="GeneID" id="94288286"/>
<feature type="compositionally biased region" description="Low complexity" evidence="1">
    <location>
        <begin position="118"/>
        <end position="130"/>
    </location>
</feature>
<sequence>MWRSHRRQGVGTRDGVHVIRAVRRWLPSFYYAATDIAGRCCSHCSNSVQGHGSQLKKPFRAVGTEPMKRDELSSGSALSSWVSLTEEKAGIISAWVPDVLGYHLPLSMRAQSKPASRASPTGASGSTPSPDADACATEHQECPEVPRASKRTRAACPVGGGNRGGGSVGPPFCGPLPNFATSPVFEWDEGLWQWRPVTITSVADASQHQQTPTAAASLSSSESGHFSHDGAHSSANISKALHGERPPARLKEYFLVPFLLCPTLKVQAMQPLMHDKLRDELAAAHNTYHNCSGNYNPDDRGTRRHPTCPARKTPRRSISMPTPVGDLAIWTTQYSDADEKVRQGTTVELPSCAMMENQPPMRVEERVTDRLGLGETRPAAETWEAAKAALRSDPSTSASDATSHYLHVFSSDMNTGRRDSPLLRVGGSLLKSPTPLRDFPHPTLDSMRRNVVGGGLAELILAVDLYAALIARGDLSLSSACWAMLCDTKSWQVVQRLRVCALETERELVAATEAHKRWQQYALSCNHTLVGKSSHSICFYDYPALANWPRS</sequence>
<feature type="region of interest" description="Disordered" evidence="1">
    <location>
        <begin position="113"/>
        <end position="146"/>
    </location>
</feature>
<gene>
    <name evidence="2" type="ORF">JKF63_02167</name>
</gene>
<evidence type="ECO:0000256" key="1">
    <source>
        <dbReference type="SAM" id="MobiDB-lite"/>
    </source>
</evidence>
<comment type="caution">
    <text evidence="2">The sequence shown here is derived from an EMBL/GenBank/DDBJ whole genome shotgun (WGS) entry which is preliminary data.</text>
</comment>
<reference evidence="2 3" key="1">
    <citation type="submission" date="2021-02" db="EMBL/GenBank/DDBJ databases">
        <title>Porcisia hertigi Genome sequencing and assembly.</title>
        <authorList>
            <person name="Almutairi H."/>
            <person name="Gatherer D."/>
        </authorList>
    </citation>
    <scope>NUCLEOTIDE SEQUENCE [LARGE SCALE GENOMIC DNA]</scope>
    <source>
        <strain evidence="2 3">C119</strain>
    </source>
</reference>
<evidence type="ECO:0000313" key="3">
    <source>
        <dbReference type="Proteomes" id="UP000674318"/>
    </source>
</evidence>
<accession>A0A836HP27</accession>
<dbReference type="Proteomes" id="UP000674318">
    <property type="component" value="Unassembled WGS sequence"/>
</dbReference>
<dbReference type="AlphaFoldDB" id="A0A836HP27"/>
<proteinExistence type="predicted"/>
<dbReference type="RefSeq" id="XP_067754366.1">
    <property type="nucleotide sequence ID" value="XM_067898209.1"/>
</dbReference>
<organism evidence="2 3">
    <name type="scientific">Porcisia hertigi</name>
    <dbReference type="NCBI Taxonomy" id="2761500"/>
    <lineage>
        <taxon>Eukaryota</taxon>
        <taxon>Discoba</taxon>
        <taxon>Euglenozoa</taxon>
        <taxon>Kinetoplastea</taxon>
        <taxon>Metakinetoplastina</taxon>
        <taxon>Trypanosomatida</taxon>
        <taxon>Trypanosomatidae</taxon>
        <taxon>Leishmaniinae</taxon>
        <taxon>Porcisia</taxon>
    </lineage>
</organism>
<dbReference type="EMBL" id="JAFJZO010000033">
    <property type="protein sequence ID" value="KAG5495114.1"/>
    <property type="molecule type" value="Genomic_DNA"/>
</dbReference>
<protein>
    <submittedName>
        <fullName evidence="2">Uncharacterized protein</fullName>
    </submittedName>
</protein>
<dbReference type="OrthoDB" id="273646at2759"/>
<feature type="compositionally biased region" description="Polar residues" evidence="1">
    <location>
        <begin position="203"/>
        <end position="213"/>
    </location>
</feature>